<keyword evidence="2" id="KW-1185">Reference proteome</keyword>
<reference evidence="1" key="1">
    <citation type="submission" date="2022-02" db="EMBL/GenBank/DDBJ databases">
        <title>Fredinandcohnia quinoae sp. nov. isolated from Chenopodium quinoa seeds.</title>
        <authorList>
            <person name="Saati-Santamaria Z."/>
            <person name="Flores-Felix J.D."/>
            <person name="Igual J.M."/>
            <person name="Velazquez E."/>
            <person name="Garcia-Fraile P."/>
            <person name="Martinez-Molina E."/>
        </authorList>
    </citation>
    <scope>NUCLEOTIDE SEQUENCE</scope>
    <source>
        <strain evidence="1">SECRCQ15</strain>
    </source>
</reference>
<organism evidence="1 2">
    <name type="scientific">Fredinandcohnia quinoae</name>
    <dbReference type="NCBI Taxonomy" id="2918902"/>
    <lineage>
        <taxon>Bacteria</taxon>
        <taxon>Bacillati</taxon>
        <taxon>Bacillota</taxon>
        <taxon>Bacilli</taxon>
        <taxon>Bacillales</taxon>
        <taxon>Bacillaceae</taxon>
        <taxon>Fredinandcohnia</taxon>
    </lineage>
</organism>
<gene>
    <name evidence="1" type="ORF">MJG50_20035</name>
</gene>
<protein>
    <submittedName>
        <fullName evidence="1">Uncharacterized protein</fullName>
    </submittedName>
</protein>
<accession>A0AAW5E3X5</accession>
<evidence type="ECO:0000313" key="2">
    <source>
        <dbReference type="Proteomes" id="UP001431131"/>
    </source>
</evidence>
<sequence>MTQKNETLVKVRPILIWEQQNNQEQSSNVIPLFGNKSSEEVVQEIVIQTSVQEVQITSISSGFGNISMQHNSAIRMAA</sequence>
<proteinExistence type="predicted"/>
<dbReference type="RefSeq" id="WP_240257549.1">
    <property type="nucleotide sequence ID" value="NZ_JAKTTI010000048.1"/>
</dbReference>
<dbReference type="EMBL" id="JAKTTI010000048">
    <property type="protein sequence ID" value="MCH1627631.1"/>
    <property type="molecule type" value="Genomic_DNA"/>
</dbReference>
<evidence type="ECO:0000313" key="1">
    <source>
        <dbReference type="EMBL" id="MCH1627631.1"/>
    </source>
</evidence>
<dbReference type="Proteomes" id="UP001431131">
    <property type="component" value="Unassembled WGS sequence"/>
</dbReference>
<name>A0AAW5E3X5_9BACI</name>
<dbReference type="AlphaFoldDB" id="A0AAW5E3X5"/>
<comment type="caution">
    <text evidence="1">The sequence shown here is derived from an EMBL/GenBank/DDBJ whole genome shotgun (WGS) entry which is preliminary data.</text>
</comment>